<dbReference type="PANTHER" id="PTHR43792">
    <property type="entry name" value="GNAT FAMILY, PUTATIVE (AFU_ORTHOLOGUE AFUA_3G00765)-RELATED-RELATED"/>
    <property type="match status" value="1"/>
</dbReference>
<dbReference type="GO" id="GO:0016747">
    <property type="term" value="F:acyltransferase activity, transferring groups other than amino-acyl groups"/>
    <property type="evidence" value="ECO:0007669"/>
    <property type="project" value="InterPro"/>
</dbReference>
<dbReference type="InterPro" id="IPR000182">
    <property type="entry name" value="GNAT_dom"/>
</dbReference>
<feature type="domain" description="N-acetyltransferase" evidence="1">
    <location>
        <begin position="7"/>
        <end position="142"/>
    </location>
</feature>
<organism evidence="2 3">
    <name type="scientific">Limosilactobacillus equigenerosi DSM 18793 = JCM 14505</name>
    <dbReference type="NCBI Taxonomy" id="1423742"/>
    <lineage>
        <taxon>Bacteria</taxon>
        <taxon>Bacillati</taxon>
        <taxon>Bacillota</taxon>
        <taxon>Bacilli</taxon>
        <taxon>Lactobacillales</taxon>
        <taxon>Lactobacillaceae</taxon>
        <taxon>Limosilactobacillus</taxon>
    </lineage>
</organism>
<gene>
    <name evidence="2" type="ORF">FC21_GL000502</name>
</gene>
<dbReference type="EMBL" id="AZGC01000013">
    <property type="protein sequence ID" value="KRL96061.1"/>
    <property type="molecule type" value="Genomic_DNA"/>
</dbReference>
<sequence length="142" mass="15870">MELSSQYQLNLLTVADASLVRALLLQDQLGSAMGLVVNDATALQWALTNWLKNGTWWGIFKQHHLIGVVVIMLVAEQLELSYGLLPAERHRGLMTKAVKQVLAQVAQRPIMAQTTANNLASQRVLQKLGFNYDAENRLWTCN</sequence>
<evidence type="ECO:0000259" key="1">
    <source>
        <dbReference type="PROSITE" id="PS51186"/>
    </source>
</evidence>
<protein>
    <recommendedName>
        <fullName evidence="1">N-acetyltransferase domain-containing protein</fullName>
    </recommendedName>
</protein>
<name>A0A0R1US96_9LACO</name>
<dbReference type="InterPro" id="IPR051531">
    <property type="entry name" value="N-acetyltransferase"/>
</dbReference>
<accession>A0A0R1US96</accession>
<evidence type="ECO:0000313" key="2">
    <source>
        <dbReference type="EMBL" id="KRL96061.1"/>
    </source>
</evidence>
<dbReference type="STRING" id="417373.GCA_001570685_00431"/>
<dbReference type="PATRIC" id="fig|1423742.4.peg.524"/>
<proteinExistence type="predicted"/>
<evidence type="ECO:0000313" key="3">
    <source>
        <dbReference type="Proteomes" id="UP000051084"/>
    </source>
</evidence>
<dbReference type="Gene3D" id="3.40.630.30">
    <property type="match status" value="1"/>
</dbReference>
<reference evidence="2 3" key="1">
    <citation type="journal article" date="2015" name="Genome Announc.">
        <title>Expanding the biotechnology potential of lactobacilli through comparative genomics of 213 strains and associated genera.</title>
        <authorList>
            <person name="Sun Z."/>
            <person name="Harris H.M."/>
            <person name="McCann A."/>
            <person name="Guo C."/>
            <person name="Argimon S."/>
            <person name="Zhang W."/>
            <person name="Yang X."/>
            <person name="Jeffery I.B."/>
            <person name="Cooney J.C."/>
            <person name="Kagawa T.F."/>
            <person name="Liu W."/>
            <person name="Song Y."/>
            <person name="Salvetti E."/>
            <person name="Wrobel A."/>
            <person name="Rasinkangas P."/>
            <person name="Parkhill J."/>
            <person name="Rea M.C."/>
            <person name="O'Sullivan O."/>
            <person name="Ritari J."/>
            <person name="Douillard F.P."/>
            <person name="Paul Ross R."/>
            <person name="Yang R."/>
            <person name="Briner A.E."/>
            <person name="Felis G.E."/>
            <person name="de Vos W.M."/>
            <person name="Barrangou R."/>
            <person name="Klaenhammer T.R."/>
            <person name="Caufield P.W."/>
            <person name="Cui Y."/>
            <person name="Zhang H."/>
            <person name="O'Toole P.W."/>
        </authorList>
    </citation>
    <scope>NUCLEOTIDE SEQUENCE [LARGE SCALE GENOMIC DNA]</scope>
    <source>
        <strain evidence="2 3">DSM 18793</strain>
    </source>
</reference>
<dbReference type="OrthoDB" id="423921at2"/>
<comment type="caution">
    <text evidence="2">The sequence shown here is derived from an EMBL/GenBank/DDBJ whole genome shotgun (WGS) entry which is preliminary data.</text>
</comment>
<dbReference type="AlphaFoldDB" id="A0A0R1US96"/>
<dbReference type="PROSITE" id="PS51186">
    <property type="entry name" value="GNAT"/>
    <property type="match status" value="1"/>
</dbReference>
<dbReference type="RefSeq" id="WP_054652545.1">
    <property type="nucleotide sequence ID" value="NZ_AZGC01000013.1"/>
</dbReference>
<dbReference type="InterPro" id="IPR016181">
    <property type="entry name" value="Acyl_CoA_acyltransferase"/>
</dbReference>
<keyword evidence="3" id="KW-1185">Reference proteome</keyword>
<dbReference type="SUPFAM" id="SSF55729">
    <property type="entry name" value="Acyl-CoA N-acyltransferases (Nat)"/>
    <property type="match status" value="1"/>
</dbReference>
<dbReference type="Proteomes" id="UP000051084">
    <property type="component" value="Unassembled WGS sequence"/>
</dbReference>
<dbReference type="Pfam" id="PF13302">
    <property type="entry name" value="Acetyltransf_3"/>
    <property type="match status" value="1"/>
</dbReference>